<gene>
    <name evidence="1" type="ORF">DPMN_008744</name>
</gene>
<comment type="caution">
    <text evidence="1">The sequence shown here is derived from an EMBL/GenBank/DDBJ whole genome shotgun (WGS) entry which is preliminary data.</text>
</comment>
<evidence type="ECO:0000313" key="2">
    <source>
        <dbReference type="Proteomes" id="UP000828390"/>
    </source>
</evidence>
<reference evidence="1" key="2">
    <citation type="submission" date="2020-11" db="EMBL/GenBank/DDBJ databases">
        <authorList>
            <person name="McCartney M.A."/>
            <person name="Auch B."/>
            <person name="Kono T."/>
            <person name="Mallez S."/>
            <person name="Becker A."/>
            <person name="Gohl D.M."/>
            <person name="Silverstein K.A.T."/>
            <person name="Koren S."/>
            <person name="Bechman K.B."/>
            <person name="Herman A."/>
            <person name="Abrahante J.E."/>
            <person name="Garbe J."/>
        </authorList>
    </citation>
    <scope>NUCLEOTIDE SEQUENCE</scope>
    <source>
        <strain evidence="1">Duluth1</strain>
        <tissue evidence="1">Whole animal</tissue>
    </source>
</reference>
<organism evidence="1 2">
    <name type="scientific">Dreissena polymorpha</name>
    <name type="common">Zebra mussel</name>
    <name type="synonym">Mytilus polymorpha</name>
    <dbReference type="NCBI Taxonomy" id="45954"/>
    <lineage>
        <taxon>Eukaryota</taxon>
        <taxon>Metazoa</taxon>
        <taxon>Spiralia</taxon>
        <taxon>Lophotrochozoa</taxon>
        <taxon>Mollusca</taxon>
        <taxon>Bivalvia</taxon>
        <taxon>Autobranchia</taxon>
        <taxon>Heteroconchia</taxon>
        <taxon>Euheterodonta</taxon>
        <taxon>Imparidentia</taxon>
        <taxon>Neoheterodontei</taxon>
        <taxon>Myida</taxon>
        <taxon>Dreissenoidea</taxon>
        <taxon>Dreissenidae</taxon>
        <taxon>Dreissena</taxon>
    </lineage>
</organism>
<evidence type="ECO:0000313" key="1">
    <source>
        <dbReference type="EMBL" id="KAH3884758.1"/>
    </source>
</evidence>
<dbReference type="EMBL" id="JAIWYP010000001">
    <property type="protein sequence ID" value="KAH3884758.1"/>
    <property type="molecule type" value="Genomic_DNA"/>
</dbReference>
<name>A0A9D4RZI9_DREPO</name>
<dbReference type="Proteomes" id="UP000828390">
    <property type="component" value="Unassembled WGS sequence"/>
</dbReference>
<dbReference type="AlphaFoldDB" id="A0A9D4RZI9"/>
<keyword evidence="2" id="KW-1185">Reference proteome</keyword>
<accession>A0A9D4RZI9</accession>
<reference evidence="1" key="1">
    <citation type="journal article" date="2019" name="bioRxiv">
        <title>The Genome of the Zebra Mussel, Dreissena polymorpha: A Resource for Invasive Species Research.</title>
        <authorList>
            <person name="McCartney M.A."/>
            <person name="Auch B."/>
            <person name="Kono T."/>
            <person name="Mallez S."/>
            <person name="Zhang Y."/>
            <person name="Obille A."/>
            <person name="Becker A."/>
            <person name="Abrahante J.E."/>
            <person name="Garbe J."/>
            <person name="Badalamenti J.P."/>
            <person name="Herman A."/>
            <person name="Mangelson H."/>
            <person name="Liachko I."/>
            <person name="Sullivan S."/>
            <person name="Sone E.D."/>
            <person name="Koren S."/>
            <person name="Silverstein K.A.T."/>
            <person name="Beckman K.B."/>
            <person name="Gohl D.M."/>
        </authorList>
    </citation>
    <scope>NUCLEOTIDE SEQUENCE</scope>
    <source>
        <strain evidence="1">Duluth1</strain>
        <tissue evidence="1">Whole animal</tissue>
    </source>
</reference>
<protein>
    <submittedName>
        <fullName evidence="1">Uncharacterized protein</fullName>
    </submittedName>
</protein>
<sequence length="82" mass="8719">MLPPYPSGGSIRKISLSVFGGDTSASVMVLFNNSKEIPENSFLVGTGYALDVENGNLDVVCPYGSLLRCFFSRAGAERSIVV</sequence>
<proteinExistence type="predicted"/>